<evidence type="ECO:0000256" key="3">
    <source>
        <dbReference type="ARBA" id="ARBA00012759"/>
    </source>
</evidence>
<evidence type="ECO:0000256" key="4">
    <source>
        <dbReference type="ARBA" id="ARBA00022670"/>
    </source>
</evidence>
<reference evidence="11 12" key="1">
    <citation type="submission" date="2019-03" db="EMBL/GenBank/DDBJ databases">
        <title>Single cell metagenomics reveals metabolic interactions within the superorganism composed of flagellate Streblomastix strix and complex community of Bacteroidetes bacteria on its surface.</title>
        <authorList>
            <person name="Treitli S.C."/>
            <person name="Kolisko M."/>
            <person name="Husnik F."/>
            <person name="Keeling P."/>
            <person name="Hampl V."/>
        </authorList>
    </citation>
    <scope>NUCLEOTIDE SEQUENCE [LARGE SCALE GENOMIC DNA]</scope>
    <source>
        <strain evidence="11">ST1C</strain>
    </source>
</reference>
<comment type="catalytic activity">
    <reaction evidence="1 8">
        <text>Thiol-dependent hydrolysis of ester, thioester, amide, peptide and isopeptide bonds formed by the C-terminal Gly of ubiquitin (a 76-residue protein attached to proteins as an intracellular targeting signal).</text>
        <dbReference type="EC" id="3.4.19.12"/>
    </reaction>
</comment>
<dbReference type="Gene3D" id="1.20.58.860">
    <property type="match status" value="1"/>
</dbReference>
<dbReference type="Gene3D" id="3.40.532.10">
    <property type="entry name" value="Peptidase C12, ubiquitin carboxyl-terminal hydrolase"/>
    <property type="match status" value="1"/>
</dbReference>
<dbReference type="Pfam" id="PF01088">
    <property type="entry name" value="Peptidase_C12"/>
    <property type="match status" value="1"/>
</dbReference>
<feature type="active site" description="Proton donor" evidence="8">
    <location>
        <position position="156"/>
    </location>
</feature>
<evidence type="ECO:0000256" key="8">
    <source>
        <dbReference type="PROSITE-ProRule" id="PRU01393"/>
    </source>
</evidence>
<feature type="region of interest" description="Disordered" evidence="9">
    <location>
        <begin position="255"/>
        <end position="278"/>
    </location>
</feature>
<gene>
    <name evidence="11" type="ORF">EZS28_001583</name>
</gene>
<dbReference type="OrthoDB" id="1924260at2759"/>
<proteinExistence type="inferred from homology"/>
<accession>A0A5J4X806</accession>
<dbReference type="InterPro" id="IPR036959">
    <property type="entry name" value="Peptidase_C12_UCH_sf"/>
</dbReference>
<dbReference type="EMBL" id="SNRW01000167">
    <property type="protein sequence ID" value="KAA6402886.1"/>
    <property type="molecule type" value="Genomic_DNA"/>
</dbReference>
<dbReference type="InterPro" id="IPR001578">
    <property type="entry name" value="Peptidase_C12_UCH"/>
</dbReference>
<evidence type="ECO:0000256" key="9">
    <source>
        <dbReference type="SAM" id="MobiDB-lite"/>
    </source>
</evidence>
<dbReference type="PANTHER" id="PTHR10589:SF16">
    <property type="entry name" value="UBIQUITIN CARBOXYL-TERMINAL HYDROLASE ISOZYME L5"/>
    <property type="match status" value="1"/>
</dbReference>
<evidence type="ECO:0000256" key="2">
    <source>
        <dbReference type="ARBA" id="ARBA00009326"/>
    </source>
</evidence>
<evidence type="ECO:0000256" key="7">
    <source>
        <dbReference type="ARBA" id="ARBA00022807"/>
    </source>
</evidence>
<evidence type="ECO:0000256" key="1">
    <source>
        <dbReference type="ARBA" id="ARBA00000707"/>
    </source>
</evidence>
<keyword evidence="7 8" id="KW-0788">Thiol protease</keyword>
<dbReference type="PANTHER" id="PTHR10589">
    <property type="entry name" value="UBIQUITIN CARBOXYL-TERMINAL HYDROLASE"/>
    <property type="match status" value="1"/>
</dbReference>
<evidence type="ECO:0000313" key="11">
    <source>
        <dbReference type="EMBL" id="KAA6402886.1"/>
    </source>
</evidence>
<organism evidence="11 12">
    <name type="scientific">Streblomastix strix</name>
    <dbReference type="NCBI Taxonomy" id="222440"/>
    <lineage>
        <taxon>Eukaryota</taxon>
        <taxon>Metamonada</taxon>
        <taxon>Preaxostyla</taxon>
        <taxon>Oxymonadida</taxon>
        <taxon>Streblomastigidae</taxon>
        <taxon>Streblomastix</taxon>
    </lineage>
</organism>
<keyword evidence="4 8" id="KW-0645">Protease</keyword>
<sequence length="476" mass="54048">MAADWGTIESDPGVFTLLLEKIGVSGVECVELFDLEPQSSTQFDKVFGLVFLFNYTKSQKNSRRQNQDVQSQLAQNSCCTVALLSIAMNRADESDLTLSENLLNLREFSQSFSSKERGQFLANDQKIREAHNAFVGKTLFQMEQDDSRKGTQDAYHFISYVPVDGFIFELDGLAELPVKISDLRSPSSQNTMQGWEQVAAKAIQYRIASMGDNELEFSLIAIVPQQLNRMIQQRKKLARIRRKILAQKVQGDNSELLKENKTGEENEQENEESGQLWSAGTYSPPDNFPFQCSINFSSSFGKFINDDKIKVSNKEGKQMIKDLSQNSSSSQSSSSSSYTNSADFRYTEAELRYLLYLESYLDSSISWDQIEALFIQYGDMNVDAEEDDEETLNAVNELLRILDGNIQRKVELRRRWEEEQLLREFNFLPLITAVLEKQARCGVVNRLTKKWIEQRTADSDSGAAVTGQQVPKSVNK</sequence>
<dbReference type="GO" id="GO:0005737">
    <property type="term" value="C:cytoplasm"/>
    <property type="evidence" value="ECO:0007669"/>
    <property type="project" value="TreeGrafter"/>
</dbReference>
<feature type="site" description="Important for enzyme activity" evidence="8">
    <location>
        <position position="171"/>
    </location>
</feature>
<dbReference type="Proteomes" id="UP000324800">
    <property type="component" value="Unassembled WGS sequence"/>
</dbReference>
<comment type="similarity">
    <text evidence="2 8">Belongs to the peptidase C12 family.</text>
</comment>
<dbReference type="InterPro" id="IPR038765">
    <property type="entry name" value="Papain-like_cys_pep_sf"/>
</dbReference>
<feature type="domain" description="UCH catalytic" evidence="10">
    <location>
        <begin position="4"/>
        <end position="224"/>
    </location>
</feature>
<dbReference type="GO" id="GO:0004843">
    <property type="term" value="F:cysteine-type deubiquitinase activity"/>
    <property type="evidence" value="ECO:0007669"/>
    <property type="project" value="UniProtKB-UniRule"/>
</dbReference>
<evidence type="ECO:0000256" key="6">
    <source>
        <dbReference type="ARBA" id="ARBA00022801"/>
    </source>
</evidence>
<evidence type="ECO:0000256" key="5">
    <source>
        <dbReference type="ARBA" id="ARBA00022786"/>
    </source>
</evidence>
<feature type="active site" description="Nucleophile" evidence="8">
    <location>
        <position position="78"/>
    </location>
</feature>
<dbReference type="SUPFAM" id="SSF54001">
    <property type="entry name" value="Cysteine proteinases"/>
    <property type="match status" value="1"/>
</dbReference>
<dbReference type="GO" id="GO:0016579">
    <property type="term" value="P:protein deubiquitination"/>
    <property type="evidence" value="ECO:0007669"/>
    <property type="project" value="TreeGrafter"/>
</dbReference>
<protein>
    <recommendedName>
        <fullName evidence="3 8">ubiquitinyl hydrolase 1</fullName>
        <ecNumber evidence="3 8">3.4.19.12</ecNumber>
    </recommendedName>
</protein>
<evidence type="ECO:0000259" key="10">
    <source>
        <dbReference type="PROSITE" id="PS52048"/>
    </source>
</evidence>
<evidence type="ECO:0000313" key="12">
    <source>
        <dbReference type="Proteomes" id="UP000324800"/>
    </source>
</evidence>
<name>A0A5J4X806_9EUKA</name>
<dbReference type="EC" id="3.4.19.12" evidence="3 8"/>
<dbReference type="PROSITE" id="PS52048">
    <property type="entry name" value="UCH_DOMAIN"/>
    <property type="match status" value="1"/>
</dbReference>
<keyword evidence="5 8" id="KW-0833">Ubl conjugation pathway</keyword>
<keyword evidence="6 8" id="KW-0378">Hydrolase</keyword>
<feature type="site" description="Transition state stabilizer" evidence="8">
    <location>
        <position position="72"/>
    </location>
</feature>
<comment type="caution">
    <text evidence="11">The sequence shown here is derived from an EMBL/GenBank/DDBJ whole genome shotgun (WGS) entry which is preliminary data.</text>
</comment>
<feature type="compositionally biased region" description="Basic and acidic residues" evidence="9">
    <location>
        <begin position="255"/>
        <end position="264"/>
    </location>
</feature>
<dbReference type="AlphaFoldDB" id="A0A5J4X806"/>
<dbReference type="GO" id="GO:0006511">
    <property type="term" value="P:ubiquitin-dependent protein catabolic process"/>
    <property type="evidence" value="ECO:0007669"/>
    <property type="project" value="UniProtKB-UniRule"/>
</dbReference>